<feature type="compositionally biased region" description="Polar residues" evidence="2">
    <location>
        <begin position="678"/>
        <end position="698"/>
    </location>
</feature>
<evidence type="ECO:0000313" key="5">
    <source>
        <dbReference type="Proteomes" id="UP000433876"/>
    </source>
</evidence>
<dbReference type="Pfam" id="PF08518">
    <property type="entry name" value="GIT_SHD"/>
    <property type="match status" value="2"/>
</dbReference>
<feature type="region of interest" description="Disordered" evidence="2">
    <location>
        <begin position="354"/>
        <end position="442"/>
    </location>
</feature>
<feature type="region of interest" description="Disordered" evidence="2">
    <location>
        <begin position="1"/>
        <end position="123"/>
    </location>
</feature>
<dbReference type="Proteomes" id="UP000433876">
    <property type="component" value="Unassembled WGS sequence"/>
</dbReference>
<name>A0A8S8ZPQ0_SORMA</name>
<dbReference type="Pfam" id="PF12205">
    <property type="entry name" value="GIT1_C"/>
    <property type="match status" value="1"/>
</dbReference>
<proteinExistence type="predicted"/>
<feature type="domain" description="GIT Spa2 homology (SHD)" evidence="3">
    <location>
        <begin position="118"/>
        <end position="148"/>
    </location>
</feature>
<evidence type="ECO:0000256" key="1">
    <source>
        <dbReference type="ARBA" id="ARBA00022737"/>
    </source>
</evidence>
<dbReference type="PANTHER" id="PTHR21601">
    <property type="entry name" value="SPA2 PROTEIN"/>
    <property type="match status" value="1"/>
</dbReference>
<feature type="region of interest" description="Disordered" evidence="2">
    <location>
        <begin position="665"/>
        <end position="699"/>
    </location>
</feature>
<protein>
    <recommendedName>
        <fullName evidence="3">GIT Spa2 homology (SHD) domain-containing protein</fullName>
    </recommendedName>
</protein>
<evidence type="ECO:0000259" key="3">
    <source>
        <dbReference type="SMART" id="SM00555"/>
    </source>
</evidence>
<keyword evidence="1" id="KW-0677">Repeat</keyword>
<dbReference type="InterPro" id="IPR013724">
    <property type="entry name" value="GIT_SHD"/>
</dbReference>
<feature type="compositionally biased region" description="Basic and acidic residues" evidence="2">
    <location>
        <begin position="354"/>
        <end position="396"/>
    </location>
</feature>
<dbReference type="SMART" id="SM00555">
    <property type="entry name" value="GIT"/>
    <property type="match status" value="2"/>
</dbReference>
<dbReference type="GO" id="GO:1902716">
    <property type="term" value="C:cell cortex of growing cell tip"/>
    <property type="evidence" value="ECO:0007669"/>
    <property type="project" value="TreeGrafter"/>
</dbReference>
<dbReference type="VEuPathDB" id="FungiDB:SMAC_02846"/>
<evidence type="ECO:0000256" key="2">
    <source>
        <dbReference type="SAM" id="MobiDB-lite"/>
    </source>
</evidence>
<accession>A0A8S8ZPQ0</accession>
<feature type="domain" description="GIT Spa2 homology (SHD)" evidence="3">
    <location>
        <begin position="177"/>
        <end position="207"/>
    </location>
</feature>
<dbReference type="InterPro" id="IPR022018">
    <property type="entry name" value="GIT1_C"/>
</dbReference>
<dbReference type="InterPro" id="IPR056439">
    <property type="entry name" value="VBS_C3G9"/>
</dbReference>
<sequence>MNVRNAPLSPISQGAPSDWNYPPNDNNLGQYNTPPDSANPAGAMNGGFSPMPQSPNGAPSPPPSVGRSSTGMYARSEKSQSQHGENQELVLSDHYISLKRYLSATSRDGNPKPPPNKARDKLQRLTGVQFLELSTDVYDELKRREQVARRGPNAPPETAPPDYLLPEDNFHPKRNQARQKLSSLGPPRFRDLATDVFCELERRYPQFANLEMPLNASPIAMRGPPSRSGTPVNGMSGFPPRGQSRRRPSEASSVRSARSGPPMPPMMNGGYGVPPSPGLPPNGDYGRPMPKQFQSNTIVPNKSTMVEEDDEGNPMSPGQGGDMYGNGRRSMGQQSEADRKLIQDYENQVRELQEKVDNMEMEMRKKDEELNNMQSRDDDKREWDETRQSLETKLAEAQELNDSLQRELDRIREEHEDETRKLREELEDVQQSGGSGSRGDDDLARENEELRQSLQEQQQITDAVRREAQEFLREMRTLSQQSGAAWERQTELERTIEGLEKEVKEWRSRYARTQTQLRTMRDSSEGVPLEQNAGKFVREKGFVEDSGLVKDLHVTKFQIAIDELLQRARNDNPERVIDSMKAVVVSVRRIAKDIDENPQNESILQEKAKLKARVSSTANNLITASKNFASSAGISPVSLLDAAASHLVAAVIELLRAAKIRTTPAGELEDDDDGTVTPVGSASFFSPRNGQSQTSSVASAHEVLKAQPPAFQGLGGGGAGSRISVDSSAYSSANSPRESYANSKPTAPDPRRVEDLKFYLQDRTSVMVETIQNLVQLIRSDANINQVSGEIAIITDVVGKVVAETDNCLGGSASNTVIDLVRRLSNCSDRLNEAGHRGIELDAQGSHPTSREWRMWTQTLPPIAFELARETKELVQQVDRLAAAGMNDGADDFA</sequence>
<comment type="caution">
    <text evidence="4">The sequence shown here is derived from an EMBL/GenBank/DDBJ whole genome shotgun (WGS) entry which is preliminary data.</text>
</comment>
<gene>
    <name evidence="4" type="ORF">SMACR_02846</name>
</gene>
<feature type="compositionally biased region" description="Polar residues" evidence="2">
    <location>
        <begin position="292"/>
        <end position="304"/>
    </location>
</feature>
<dbReference type="EMBL" id="NMPR01000047">
    <property type="protein sequence ID" value="KAA8632817.1"/>
    <property type="molecule type" value="Genomic_DNA"/>
</dbReference>
<feature type="compositionally biased region" description="Basic and acidic residues" evidence="2">
    <location>
        <begin position="404"/>
        <end position="424"/>
    </location>
</feature>
<dbReference type="InterPro" id="IPR039892">
    <property type="entry name" value="Spa2/Sph1"/>
</dbReference>
<reference evidence="4 5" key="1">
    <citation type="submission" date="2017-07" db="EMBL/GenBank/DDBJ databases">
        <title>Genome sequence of the Sordaria macrospora wild type strain R19027.</title>
        <authorList>
            <person name="Nowrousian M."/>
            <person name="Teichert I."/>
            <person name="Kueck U."/>
        </authorList>
    </citation>
    <scope>NUCLEOTIDE SEQUENCE [LARGE SCALE GENOMIC DNA]</scope>
    <source>
        <strain evidence="4 5">R19027</strain>
        <tissue evidence="4">Mycelium</tissue>
    </source>
</reference>
<feature type="region of interest" description="Disordered" evidence="2">
    <location>
        <begin position="216"/>
        <end position="339"/>
    </location>
</feature>
<dbReference type="Pfam" id="PF23742">
    <property type="entry name" value="VBS_C3G9"/>
    <property type="match status" value="1"/>
</dbReference>
<dbReference type="AlphaFoldDB" id="A0A8S8ZPQ0"/>
<evidence type="ECO:0000313" key="4">
    <source>
        <dbReference type="EMBL" id="KAA8632817.1"/>
    </source>
</evidence>
<feature type="compositionally biased region" description="Low complexity" evidence="2">
    <location>
        <begin position="725"/>
        <end position="739"/>
    </location>
</feature>
<feature type="compositionally biased region" description="Polar residues" evidence="2">
    <location>
        <begin position="23"/>
        <end position="36"/>
    </location>
</feature>
<feature type="region of interest" description="Disordered" evidence="2">
    <location>
        <begin position="143"/>
        <end position="188"/>
    </location>
</feature>
<dbReference type="PANTHER" id="PTHR21601:SF0">
    <property type="entry name" value="PROTEIN SPA2-RELATED"/>
    <property type="match status" value="1"/>
</dbReference>
<organism evidence="4 5">
    <name type="scientific">Sordaria macrospora</name>
    <dbReference type="NCBI Taxonomy" id="5147"/>
    <lineage>
        <taxon>Eukaryota</taxon>
        <taxon>Fungi</taxon>
        <taxon>Dikarya</taxon>
        <taxon>Ascomycota</taxon>
        <taxon>Pezizomycotina</taxon>
        <taxon>Sordariomycetes</taxon>
        <taxon>Sordariomycetidae</taxon>
        <taxon>Sordariales</taxon>
        <taxon>Sordariaceae</taxon>
        <taxon>Sordaria</taxon>
    </lineage>
</organism>
<dbReference type="GO" id="GO:0005078">
    <property type="term" value="F:MAP-kinase scaffold activity"/>
    <property type="evidence" value="ECO:0007669"/>
    <property type="project" value="TreeGrafter"/>
</dbReference>
<feature type="region of interest" description="Disordered" evidence="2">
    <location>
        <begin position="725"/>
        <end position="750"/>
    </location>
</feature>
<dbReference type="GO" id="GO:0005826">
    <property type="term" value="C:actomyosin contractile ring"/>
    <property type="evidence" value="ECO:0007669"/>
    <property type="project" value="TreeGrafter"/>
</dbReference>